<organism evidence="1 2">
    <name type="scientific">Trametes coccinea (strain BRFM310)</name>
    <name type="common">Pycnoporus coccineus</name>
    <dbReference type="NCBI Taxonomy" id="1353009"/>
    <lineage>
        <taxon>Eukaryota</taxon>
        <taxon>Fungi</taxon>
        <taxon>Dikarya</taxon>
        <taxon>Basidiomycota</taxon>
        <taxon>Agaricomycotina</taxon>
        <taxon>Agaricomycetes</taxon>
        <taxon>Polyporales</taxon>
        <taxon>Polyporaceae</taxon>
        <taxon>Trametes</taxon>
    </lineage>
</organism>
<dbReference type="EMBL" id="KZ084094">
    <property type="protein sequence ID" value="OSD05139.1"/>
    <property type="molecule type" value="Genomic_DNA"/>
</dbReference>
<proteinExistence type="predicted"/>
<evidence type="ECO:0008006" key="3">
    <source>
        <dbReference type="Google" id="ProtNLM"/>
    </source>
</evidence>
<keyword evidence="2" id="KW-1185">Reference proteome</keyword>
<dbReference type="STRING" id="1353009.A0A1Y2IVG5"/>
<evidence type="ECO:0000313" key="1">
    <source>
        <dbReference type="EMBL" id="OSD05139.1"/>
    </source>
</evidence>
<evidence type="ECO:0000313" key="2">
    <source>
        <dbReference type="Proteomes" id="UP000193067"/>
    </source>
</evidence>
<reference evidence="1 2" key="1">
    <citation type="journal article" date="2015" name="Biotechnol. Biofuels">
        <title>Enhanced degradation of softwood versus hardwood by the white-rot fungus Pycnoporus coccineus.</title>
        <authorList>
            <person name="Couturier M."/>
            <person name="Navarro D."/>
            <person name="Chevret D."/>
            <person name="Henrissat B."/>
            <person name="Piumi F."/>
            <person name="Ruiz-Duenas F.J."/>
            <person name="Martinez A.T."/>
            <person name="Grigoriev I.V."/>
            <person name="Riley R."/>
            <person name="Lipzen A."/>
            <person name="Berrin J.G."/>
            <person name="Master E.R."/>
            <person name="Rosso M.N."/>
        </authorList>
    </citation>
    <scope>NUCLEOTIDE SEQUENCE [LARGE SCALE GENOMIC DNA]</scope>
    <source>
        <strain evidence="1 2">BRFM310</strain>
    </source>
</reference>
<dbReference type="Proteomes" id="UP000193067">
    <property type="component" value="Unassembled WGS sequence"/>
</dbReference>
<gene>
    <name evidence="1" type="ORF">PYCCODRAFT_1475688</name>
</gene>
<sequence>MASVTLPPSVYTPPQACKITMMNVPANILSLPPRVIERICETLHEEQTRCSMQALVSFSRTCWAINWLAQGVLWRILPSIAPLLCTLPADLCSFSSQVTPADGTVVPSCIEFLRNPYHKDLDRFRMYAALVQEIRADLTWWPFAPVRVAPGVWSALRARGPKPLCPNLRVLQHVQELDSDTKLSPVSDNPIFMLLGPSLTSVAVDISSTLAQSLLRAISRTCPDLDSLSVRITSGQACSNPPVRALQGRSDAMHAPARRCNVYSCNLWGLIDLTVVKLVGIYVAPDALSYLGNLPHIRILEFDVHCDDLLWDAPHEKHDKRFSSLESLKVRTNRFEWCTVFLETITSCRLQVLSLVCLERPAPFIVMRGLCEAVGAGPWREKLHTLEIISGRAEDRRYRIQGYPPVDFMGPLLTLPALRRFALYGRCKVMYGDATLEAMKDAWPGIEHLDLRNPLEDHRIEDQVRRESDMTASTQKARLNEQCERQNTPSMISL</sequence>
<protein>
    <recommendedName>
        <fullName evidence="3">F-box domain-containing protein</fullName>
    </recommendedName>
</protein>
<dbReference type="AlphaFoldDB" id="A0A1Y2IVG5"/>
<dbReference type="OrthoDB" id="2733292at2759"/>
<accession>A0A1Y2IVG5</accession>
<name>A0A1Y2IVG5_TRAC3</name>